<keyword evidence="2" id="KW-1185">Reference proteome</keyword>
<accession>A0A7I4FIV8</accession>
<name>A0A7I4FIV8_PHYPA</name>
<sequence length="128" mass="14494">LHEVLQQVSKEAFEAKNAATKAFETMALRTQDLEESFFDKKVAEFQSKSAIDESKVGMVSEIPSQEKVYDLKACVMDSSTNLDSIKNLLKSNQPTMNEVVEVVDNDLKRWNSNFIKNHESSLVESKPH</sequence>
<protein>
    <submittedName>
        <fullName evidence="1">Uncharacterized protein</fullName>
    </submittedName>
</protein>
<reference evidence="1" key="3">
    <citation type="submission" date="2020-12" db="UniProtKB">
        <authorList>
            <consortium name="EnsemblPlants"/>
        </authorList>
    </citation>
    <scope>IDENTIFICATION</scope>
</reference>
<dbReference type="EMBL" id="ABEU02000026">
    <property type="status" value="NOT_ANNOTATED_CDS"/>
    <property type="molecule type" value="Genomic_DNA"/>
</dbReference>
<dbReference type="AlphaFoldDB" id="A0A7I4FIV8"/>
<dbReference type="Gramene" id="Pp3c26_6460V3.2">
    <property type="protein sequence ID" value="Pp3c26_6460V3.2"/>
    <property type="gene ID" value="Pp3c26_6460"/>
</dbReference>
<evidence type="ECO:0000313" key="2">
    <source>
        <dbReference type="Proteomes" id="UP000006727"/>
    </source>
</evidence>
<evidence type="ECO:0000313" key="1">
    <source>
        <dbReference type="EnsemblPlants" id="Pp3c26_6460V3.2"/>
    </source>
</evidence>
<proteinExistence type="predicted"/>
<reference evidence="1 2" key="2">
    <citation type="journal article" date="2018" name="Plant J.">
        <title>The Physcomitrella patens chromosome-scale assembly reveals moss genome structure and evolution.</title>
        <authorList>
            <person name="Lang D."/>
            <person name="Ullrich K.K."/>
            <person name="Murat F."/>
            <person name="Fuchs J."/>
            <person name="Jenkins J."/>
            <person name="Haas F.B."/>
            <person name="Piednoel M."/>
            <person name="Gundlach H."/>
            <person name="Van Bel M."/>
            <person name="Meyberg R."/>
            <person name="Vives C."/>
            <person name="Morata J."/>
            <person name="Symeonidi A."/>
            <person name="Hiss M."/>
            <person name="Muchero W."/>
            <person name="Kamisugi Y."/>
            <person name="Saleh O."/>
            <person name="Blanc G."/>
            <person name="Decker E.L."/>
            <person name="van Gessel N."/>
            <person name="Grimwood J."/>
            <person name="Hayes R.D."/>
            <person name="Graham S.W."/>
            <person name="Gunter L.E."/>
            <person name="McDaniel S.F."/>
            <person name="Hoernstein S.N.W."/>
            <person name="Larsson A."/>
            <person name="Li F.W."/>
            <person name="Perroud P.F."/>
            <person name="Phillips J."/>
            <person name="Ranjan P."/>
            <person name="Rokshar D.S."/>
            <person name="Rothfels C.J."/>
            <person name="Schneider L."/>
            <person name="Shu S."/>
            <person name="Stevenson D.W."/>
            <person name="Thummler F."/>
            <person name="Tillich M."/>
            <person name="Villarreal Aguilar J.C."/>
            <person name="Widiez T."/>
            <person name="Wong G.K."/>
            <person name="Wymore A."/>
            <person name="Zhang Y."/>
            <person name="Zimmer A.D."/>
            <person name="Quatrano R.S."/>
            <person name="Mayer K.F.X."/>
            <person name="Goodstein D."/>
            <person name="Casacuberta J.M."/>
            <person name="Vandepoele K."/>
            <person name="Reski R."/>
            <person name="Cuming A.C."/>
            <person name="Tuskan G.A."/>
            <person name="Maumus F."/>
            <person name="Salse J."/>
            <person name="Schmutz J."/>
            <person name="Rensing S.A."/>
        </authorList>
    </citation>
    <scope>NUCLEOTIDE SEQUENCE [LARGE SCALE GENOMIC DNA]</scope>
    <source>
        <strain evidence="1 2">cv. Gransden 2004</strain>
    </source>
</reference>
<reference evidence="1 2" key="1">
    <citation type="journal article" date="2008" name="Science">
        <title>The Physcomitrella genome reveals evolutionary insights into the conquest of land by plants.</title>
        <authorList>
            <person name="Rensing S."/>
            <person name="Lang D."/>
            <person name="Zimmer A."/>
            <person name="Terry A."/>
            <person name="Salamov A."/>
            <person name="Shapiro H."/>
            <person name="Nishiyama T."/>
            <person name="Perroud P.-F."/>
            <person name="Lindquist E."/>
            <person name="Kamisugi Y."/>
            <person name="Tanahashi T."/>
            <person name="Sakakibara K."/>
            <person name="Fujita T."/>
            <person name="Oishi K."/>
            <person name="Shin-I T."/>
            <person name="Kuroki Y."/>
            <person name="Toyoda A."/>
            <person name="Suzuki Y."/>
            <person name="Hashimoto A."/>
            <person name="Yamaguchi K."/>
            <person name="Sugano A."/>
            <person name="Kohara Y."/>
            <person name="Fujiyama A."/>
            <person name="Anterola A."/>
            <person name="Aoki S."/>
            <person name="Ashton N."/>
            <person name="Barbazuk W.B."/>
            <person name="Barker E."/>
            <person name="Bennetzen J."/>
            <person name="Bezanilla M."/>
            <person name="Blankenship R."/>
            <person name="Cho S.H."/>
            <person name="Dutcher S."/>
            <person name="Estelle M."/>
            <person name="Fawcett J.A."/>
            <person name="Gundlach H."/>
            <person name="Hanada K."/>
            <person name="Heyl A."/>
            <person name="Hicks K.A."/>
            <person name="Hugh J."/>
            <person name="Lohr M."/>
            <person name="Mayer K."/>
            <person name="Melkozernov A."/>
            <person name="Murata T."/>
            <person name="Nelson D."/>
            <person name="Pils B."/>
            <person name="Prigge M."/>
            <person name="Reiss B."/>
            <person name="Renner T."/>
            <person name="Rombauts S."/>
            <person name="Rushton P."/>
            <person name="Sanderfoot A."/>
            <person name="Schween G."/>
            <person name="Shiu S.-H."/>
            <person name="Stueber K."/>
            <person name="Theodoulou F.L."/>
            <person name="Tu H."/>
            <person name="Van de Peer Y."/>
            <person name="Verrier P.J."/>
            <person name="Waters E."/>
            <person name="Wood A."/>
            <person name="Yang L."/>
            <person name="Cove D."/>
            <person name="Cuming A."/>
            <person name="Hasebe M."/>
            <person name="Lucas S."/>
            <person name="Mishler D.B."/>
            <person name="Reski R."/>
            <person name="Grigoriev I."/>
            <person name="Quatrano R.S."/>
            <person name="Boore J.L."/>
        </authorList>
    </citation>
    <scope>NUCLEOTIDE SEQUENCE [LARGE SCALE GENOMIC DNA]</scope>
    <source>
        <strain evidence="1 2">cv. Gransden 2004</strain>
    </source>
</reference>
<dbReference type="Proteomes" id="UP000006727">
    <property type="component" value="Chromosome 26"/>
</dbReference>
<organism evidence="1 2">
    <name type="scientific">Physcomitrium patens</name>
    <name type="common">Spreading-leaved earth moss</name>
    <name type="synonym">Physcomitrella patens</name>
    <dbReference type="NCBI Taxonomy" id="3218"/>
    <lineage>
        <taxon>Eukaryota</taxon>
        <taxon>Viridiplantae</taxon>
        <taxon>Streptophyta</taxon>
        <taxon>Embryophyta</taxon>
        <taxon>Bryophyta</taxon>
        <taxon>Bryophytina</taxon>
        <taxon>Bryopsida</taxon>
        <taxon>Funariidae</taxon>
        <taxon>Funariales</taxon>
        <taxon>Funariaceae</taxon>
        <taxon>Physcomitrium</taxon>
    </lineage>
</organism>
<dbReference type="EnsemblPlants" id="Pp3c26_6460V3.2">
    <property type="protein sequence ID" value="Pp3c26_6460V3.2"/>
    <property type="gene ID" value="Pp3c26_6460"/>
</dbReference>